<evidence type="ECO:0000256" key="1">
    <source>
        <dbReference type="SAM" id="MobiDB-lite"/>
    </source>
</evidence>
<feature type="region of interest" description="Disordered" evidence="1">
    <location>
        <begin position="189"/>
        <end position="215"/>
    </location>
</feature>
<feature type="compositionally biased region" description="Low complexity" evidence="1">
    <location>
        <begin position="140"/>
        <end position="150"/>
    </location>
</feature>
<proteinExistence type="predicted"/>
<protein>
    <submittedName>
        <fullName evidence="2">Uncharacterized protein</fullName>
    </submittedName>
</protein>
<feature type="region of interest" description="Disordered" evidence="1">
    <location>
        <begin position="124"/>
        <end position="156"/>
    </location>
</feature>
<feature type="compositionally biased region" description="Low complexity" evidence="1">
    <location>
        <begin position="32"/>
        <end position="44"/>
    </location>
</feature>
<name>A0AAQ3T282_PASNO</name>
<gene>
    <name evidence="2" type="ORF">U9M48_014963</name>
</gene>
<accession>A0AAQ3T282</accession>
<keyword evidence="3" id="KW-1185">Reference proteome</keyword>
<feature type="region of interest" description="Disordered" evidence="1">
    <location>
        <begin position="1"/>
        <end position="80"/>
    </location>
</feature>
<dbReference type="Proteomes" id="UP001341281">
    <property type="component" value="Chromosome 03"/>
</dbReference>
<dbReference type="AlphaFoldDB" id="A0AAQ3T282"/>
<reference evidence="2 3" key="1">
    <citation type="submission" date="2024-02" db="EMBL/GenBank/DDBJ databases">
        <title>High-quality chromosome-scale genome assembly of Pensacola bahiagrass (Paspalum notatum Flugge var. saurae).</title>
        <authorList>
            <person name="Vega J.M."/>
            <person name="Podio M."/>
            <person name="Orjuela J."/>
            <person name="Siena L.A."/>
            <person name="Pessino S.C."/>
            <person name="Combes M.C."/>
            <person name="Mariac C."/>
            <person name="Albertini E."/>
            <person name="Pupilli F."/>
            <person name="Ortiz J.P.A."/>
            <person name="Leblanc O."/>
        </authorList>
    </citation>
    <scope>NUCLEOTIDE SEQUENCE [LARGE SCALE GENOMIC DNA]</scope>
    <source>
        <strain evidence="2">R1</strain>
        <tissue evidence="2">Leaf</tissue>
    </source>
</reference>
<evidence type="ECO:0000313" key="3">
    <source>
        <dbReference type="Proteomes" id="UP001341281"/>
    </source>
</evidence>
<organism evidence="2 3">
    <name type="scientific">Paspalum notatum var. saurae</name>
    <dbReference type="NCBI Taxonomy" id="547442"/>
    <lineage>
        <taxon>Eukaryota</taxon>
        <taxon>Viridiplantae</taxon>
        <taxon>Streptophyta</taxon>
        <taxon>Embryophyta</taxon>
        <taxon>Tracheophyta</taxon>
        <taxon>Spermatophyta</taxon>
        <taxon>Magnoliopsida</taxon>
        <taxon>Liliopsida</taxon>
        <taxon>Poales</taxon>
        <taxon>Poaceae</taxon>
        <taxon>PACMAD clade</taxon>
        <taxon>Panicoideae</taxon>
        <taxon>Andropogonodae</taxon>
        <taxon>Paspaleae</taxon>
        <taxon>Paspalinae</taxon>
        <taxon>Paspalum</taxon>
    </lineage>
</organism>
<dbReference type="EMBL" id="CP144747">
    <property type="protein sequence ID" value="WVZ65633.1"/>
    <property type="molecule type" value="Genomic_DNA"/>
</dbReference>
<sequence length="246" mass="25859">MPPPTPAPVSPPARLRGHRRLHAVPPPPPPSRSSHAPSAHVARPSKPPHPRQPCHQASPRIPPSFPALAGPLRRRHWPNFGPHHRDLATVTGATLQIAAAPRHPVLRHLVPEHLLRLLCQSPPSIESQSPRIRPPPCLHSASSTSPSLASSPPPHWAPCPPPALQCREIRGELRASPSPCRDAPAPAWVHAPPCPRVHPAEGRRRHPGGDTGAGVGGGVAGVGVAAGAGAPRALALPARRRLEGKG</sequence>
<evidence type="ECO:0000313" key="2">
    <source>
        <dbReference type="EMBL" id="WVZ65633.1"/>
    </source>
</evidence>
<feature type="compositionally biased region" description="Pro residues" evidence="1">
    <location>
        <begin position="1"/>
        <end position="11"/>
    </location>
</feature>